<organism evidence="1 2">
    <name type="scientific">Caerostris extrusa</name>
    <name type="common">Bark spider</name>
    <name type="synonym">Caerostris bankana</name>
    <dbReference type="NCBI Taxonomy" id="172846"/>
    <lineage>
        <taxon>Eukaryota</taxon>
        <taxon>Metazoa</taxon>
        <taxon>Ecdysozoa</taxon>
        <taxon>Arthropoda</taxon>
        <taxon>Chelicerata</taxon>
        <taxon>Arachnida</taxon>
        <taxon>Araneae</taxon>
        <taxon>Araneomorphae</taxon>
        <taxon>Entelegynae</taxon>
        <taxon>Araneoidea</taxon>
        <taxon>Araneidae</taxon>
        <taxon>Caerostris</taxon>
    </lineage>
</organism>
<dbReference type="AlphaFoldDB" id="A0AAV4N4M5"/>
<keyword evidence="2" id="KW-1185">Reference proteome</keyword>
<reference evidence="1 2" key="1">
    <citation type="submission" date="2021-06" db="EMBL/GenBank/DDBJ databases">
        <title>Caerostris extrusa draft genome.</title>
        <authorList>
            <person name="Kono N."/>
            <person name="Arakawa K."/>
        </authorList>
    </citation>
    <scope>NUCLEOTIDE SEQUENCE [LARGE SCALE GENOMIC DNA]</scope>
</reference>
<evidence type="ECO:0000313" key="1">
    <source>
        <dbReference type="EMBL" id="GIX78522.1"/>
    </source>
</evidence>
<accession>A0AAV4N4M5</accession>
<dbReference type="EMBL" id="BPLR01020419">
    <property type="protein sequence ID" value="GIX78522.1"/>
    <property type="molecule type" value="Genomic_DNA"/>
</dbReference>
<proteinExistence type="predicted"/>
<evidence type="ECO:0000313" key="2">
    <source>
        <dbReference type="Proteomes" id="UP001054945"/>
    </source>
</evidence>
<comment type="caution">
    <text evidence="1">The sequence shown here is derived from an EMBL/GenBank/DDBJ whole genome shotgun (WGS) entry which is preliminary data.</text>
</comment>
<name>A0AAV4N4M5_CAEEX</name>
<gene>
    <name evidence="1" type="ORF">CEXT_182321</name>
</gene>
<protein>
    <submittedName>
        <fullName evidence="1">Uncharacterized protein</fullName>
    </submittedName>
</protein>
<dbReference type="Proteomes" id="UP001054945">
    <property type="component" value="Unassembled WGS sequence"/>
</dbReference>
<sequence length="84" mass="9765">MKSLMDHFTNSEKRIRILCSEKGRALAFSELLLNWQNPALSIETGASEIFRPLSDEPTDPFRMEDAISFLFMRIIYGLEFKRPP</sequence>